<comment type="caution">
    <text evidence="1">The sequence shown here is derived from an EMBL/GenBank/DDBJ whole genome shotgun (WGS) entry which is preliminary data.</text>
</comment>
<gene>
    <name evidence="1" type="ORF">GCM10007878_06780</name>
</gene>
<evidence type="ECO:0000313" key="2">
    <source>
        <dbReference type="Proteomes" id="UP001156682"/>
    </source>
</evidence>
<name>A0ABQ5ZZ15_9GAMM</name>
<dbReference type="RefSeq" id="WP_027851934.1">
    <property type="nucleotide sequence ID" value="NZ_BSOR01000015.1"/>
</dbReference>
<proteinExistence type="predicted"/>
<dbReference type="Gene3D" id="2.60.120.380">
    <property type="match status" value="1"/>
</dbReference>
<keyword evidence="2" id="KW-1185">Reference proteome</keyword>
<protein>
    <recommendedName>
        <fullName evidence="3">Pre-peptidase C-terminal domain-containing protein</fullName>
    </recommendedName>
</protein>
<sequence>MLEHRFWLVFIFTTCLALPLHAKPFPDNFIKLEPGTSYEGLLNPKEVMRFYFVLERGMDVVLESHTSLKRTNNVYPGAVLFHADGSVIKRDWNGGQGRNFRISESLEAGTYVLRVEDGRGCGSLHGCPEIIKDFSLTFDVEETTPF</sequence>
<organism evidence="1 2">
    <name type="scientific">Marinospirillum insulare</name>
    <dbReference type="NCBI Taxonomy" id="217169"/>
    <lineage>
        <taxon>Bacteria</taxon>
        <taxon>Pseudomonadati</taxon>
        <taxon>Pseudomonadota</taxon>
        <taxon>Gammaproteobacteria</taxon>
        <taxon>Oceanospirillales</taxon>
        <taxon>Oceanospirillaceae</taxon>
        <taxon>Marinospirillum</taxon>
    </lineage>
</organism>
<evidence type="ECO:0000313" key="1">
    <source>
        <dbReference type="EMBL" id="GLR63243.1"/>
    </source>
</evidence>
<accession>A0ABQ5ZZ15</accession>
<dbReference type="Proteomes" id="UP001156682">
    <property type="component" value="Unassembled WGS sequence"/>
</dbReference>
<evidence type="ECO:0008006" key="3">
    <source>
        <dbReference type="Google" id="ProtNLM"/>
    </source>
</evidence>
<dbReference type="EMBL" id="BSOR01000015">
    <property type="protein sequence ID" value="GLR63243.1"/>
    <property type="molecule type" value="Genomic_DNA"/>
</dbReference>
<reference evidence="2" key="1">
    <citation type="journal article" date="2019" name="Int. J. Syst. Evol. Microbiol.">
        <title>The Global Catalogue of Microorganisms (GCM) 10K type strain sequencing project: providing services to taxonomists for standard genome sequencing and annotation.</title>
        <authorList>
            <consortium name="The Broad Institute Genomics Platform"/>
            <consortium name="The Broad Institute Genome Sequencing Center for Infectious Disease"/>
            <person name="Wu L."/>
            <person name="Ma J."/>
        </authorList>
    </citation>
    <scope>NUCLEOTIDE SEQUENCE [LARGE SCALE GENOMIC DNA]</scope>
    <source>
        <strain evidence="2">NBRC 100033</strain>
    </source>
</reference>